<evidence type="ECO:0000256" key="3">
    <source>
        <dbReference type="ARBA" id="ARBA00023163"/>
    </source>
</evidence>
<keyword evidence="2" id="KW-0238">DNA-binding</keyword>
<evidence type="ECO:0000313" key="5">
    <source>
        <dbReference type="EMBL" id="KAA1183101.1"/>
    </source>
</evidence>
<dbReference type="Proteomes" id="UP000323608">
    <property type="component" value="Unassembled WGS sequence"/>
</dbReference>
<gene>
    <name evidence="5" type="ORF">FP026_08375</name>
</gene>
<dbReference type="PANTHER" id="PTHR46796">
    <property type="entry name" value="HTH-TYPE TRANSCRIPTIONAL ACTIVATOR RHAS-RELATED"/>
    <property type="match status" value="1"/>
</dbReference>
<dbReference type="SUPFAM" id="SSF46689">
    <property type="entry name" value="Homeodomain-like"/>
    <property type="match status" value="2"/>
</dbReference>
<proteinExistence type="predicted"/>
<name>A0A5B0WAF7_RHITR</name>
<keyword evidence="1" id="KW-0805">Transcription regulation</keyword>
<dbReference type="EMBL" id="VNIP01000005">
    <property type="protein sequence ID" value="KAA1183101.1"/>
    <property type="molecule type" value="Genomic_DNA"/>
</dbReference>
<dbReference type="GO" id="GO:0043565">
    <property type="term" value="F:sequence-specific DNA binding"/>
    <property type="evidence" value="ECO:0007669"/>
    <property type="project" value="InterPro"/>
</dbReference>
<dbReference type="SMART" id="SM00342">
    <property type="entry name" value="HTH_ARAC"/>
    <property type="match status" value="1"/>
</dbReference>
<dbReference type="Gene3D" id="1.10.10.60">
    <property type="entry name" value="Homeodomain-like"/>
    <property type="match status" value="1"/>
</dbReference>
<dbReference type="GO" id="GO:0003700">
    <property type="term" value="F:DNA-binding transcription factor activity"/>
    <property type="evidence" value="ECO:0007669"/>
    <property type="project" value="InterPro"/>
</dbReference>
<dbReference type="InterPro" id="IPR009057">
    <property type="entry name" value="Homeodomain-like_sf"/>
</dbReference>
<dbReference type="Pfam" id="PF12833">
    <property type="entry name" value="HTH_18"/>
    <property type="match status" value="1"/>
</dbReference>
<keyword evidence="3" id="KW-0804">Transcription</keyword>
<dbReference type="InterPro" id="IPR018060">
    <property type="entry name" value="HTH_AraC"/>
</dbReference>
<dbReference type="PROSITE" id="PS01124">
    <property type="entry name" value="HTH_ARAC_FAMILY_2"/>
    <property type="match status" value="1"/>
</dbReference>
<dbReference type="OrthoDB" id="110167at2"/>
<evidence type="ECO:0000313" key="6">
    <source>
        <dbReference type="Proteomes" id="UP000323608"/>
    </source>
</evidence>
<protein>
    <submittedName>
        <fullName evidence="5">Helix-turn-helix transcriptional regulator</fullName>
    </submittedName>
</protein>
<evidence type="ECO:0000256" key="2">
    <source>
        <dbReference type="ARBA" id="ARBA00023125"/>
    </source>
</evidence>
<dbReference type="InterPro" id="IPR050204">
    <property type="entry name" value="AraC_XylS_family_regulators"/>
</dbReference>
<accession>A0A5B0WAF7</accession>
<dbReference type="AlphaFoldDB" id="A0A5B0WAF7"/>
<sequence length="278" mass="30021">MLQVGEEIKVVSASAPTSEYGIAVARVSFRKGTFTSGVATHHMIGIGCSLPTSVEHMIDGKRLRHHITPGSLCLCPVQARHSTAFGGSMSGIVLRISPECLALATSDLLGHNAGLIEQLNGRDGFIAHVAHVLKAEAAAGHPNGTLFWNAATDALLAHLVRQHLDQSPPPNCEQLDLNSINRLDSFIRANLDETLSLDSLAEIVSCGRFQFARLFQSTMGISPYKYVIRRRLETARAMIQARKVSLAEISAATGFSDQSHMTKWIKRVYGATPTQLAG</sequence>
<dbReference type="RefSeq" id="WP_149634171.1">
    <property type="nucleotide sequence ID" value="NZ_VNIP01000005.1"/>
</dbReference>
<evidence type="ECO:0000256" key="1">
    <source>
        <dbReference type="ARBA" id="ARBA00023015"/>
    </source>
</evidence>
<evidence type="ECO:0000259" key="4">
    <source>
        <dbReference type="PROSITE" id="PS01124"/>
    </source>
</evidence>
<comment type="caution">
    <text evidence="5">The sequence shown here is derived from an EMBL/GenBank/DDBJ whole genome shotgun (WGS) entry which is preliminary data.</text>
</comment>
<reference evidence="5 6" key="1">
    <citation type="submission" date="2019-07" db="EMBL/GenBank/DDBJ databases">
        <title>The Draft Genome Sequence of Rhizobium tropici SARCC-755 Associated with Superior Nodulation on Pigeonpea (Cajanus cajan (L.) Millsp.).</title>
        <authorList>
            <person name="Bopape F.L."/>
            <person name="Hassen A.I."/>
            <person name="Swanevelder Z.H."/>
            <person name="Gwata E.T."/>
        </authorList>
    </citation>
    <scope>NUCLEOTIDE SEQUENCE [LARGE SCALE GENOMIC DNA]</scope>
    <source>
        <strain evidence="5 6">SARCC-755</strain>
    </source>
</reference>
<feature type="domain" description="HTH araC/xylS-type" evidence="4">
    <location>
        <begin position="181"/>
        <end position="278"/>
    </location>
</feature>
<dbReference type="PANTHER" id="PTHR46796:SF6">
    <property type="entry name" value="ARAC SUBFAMILY"/>
    <property type="match status" value="1"/>
</dbReference>
<organism evidence="5 6">
    <name type="scientific">Rhizobium tropici</name>
    <dbReference type="NCBI Taxonomy" id="398"/>
    <lineage>
        <taxon>Bacteria</taxon>
        <taxon>Pseudomonadati</taxon>
        <taxon>Pseudomonadota</taxon>
        <taxon>Alphaproteobacteria</taxon>
        <taxon>Hyphomicrobiales</taxon>
        <taxon>Rhizobiaceae</taxon>
        <taxon>Rhizobium/Agrobacterium group</taxon>
        <taxon>Rhizobium</taxon>
    </lineage>
</organism>